<keyword evidence="3 6" id="KW-0812">Transmembrane</keyword>
<feature type="transmembrane region" description="Helical" evidence="6">
    <location>
        <begin position="38"/>
        <end position="59"/>
    </location>
</feature>
<evidence type="ECO:0000256" key="4">
    <source>
        <dbReference type="ARBA" id="ARBA00022989"/>
    </source>
</evidence>
<comment type="caution">
    <text evidence="8">The sequence shown here is derived from an EMBL/GenBank/DDBJ whole genome shotgun (WGS) entry which is preliminary data.</text>
</comment>
<evidence type="ECO:0000256" key="1">
    <source>
        <dbReference type="ARBA" id="ARBA00004651"/>
    </source>
</evidence>
<dbReference type="EMBL" id="JAVIZA010000001">
    <property type="protein sequence ID" value="MDR6167342.1"/>
    <property type="molecule type" value="Genomic_DNA"/>
</dbReference>
<dbReference type="Pfam" id="PF12823">
    <property type="entry name" value="DUF3817"/>
    <property type="match status" value="1"/>
</dbReference>
<proteinExistence type="predicted"/>
<dbReference type="PANTHER" id="PTHR40077:SF2">
    <property type="entry name" value="MEMBRANE PROTEIN"/>
    <property type="match status" value="1"/>
</dbReference>
<feature type="transmembrane region" description="Helical" evidence="6">
    <location>
        <begin position="68"/>
        <end position="86"/>
    </location>
</feature>
<keyword evidence="4 6" id="KW-1133">Transmembrane helix</keyword>
<keyword evidence="2" id="KW-1003">Cell membrane</keyword>
<name>A0ABU1I0E3_9MICO</name>
<reference evidence="8 9" key="1">
    <citation type="submission" date="2023-08" db="EMBL/GenBank/DDBJ databases">
        <title>Functional and genomic diversity of the sorghum phyllosphere microbiome.</title>
        <authorList>
            <person name="Shade A."/>
        </authorList>
    </citation>
    <scope>NUCLEOTIDE SEQUENCE [LARGE SCALE GENOMIC DNA]</scope>
    <source>
        <strain evidence="8 9">SORGH_AS_0919</strain>
    </source>
</reference>
<comment type="subcellular location">
    <subcellularLocation>
        <location evidence="1">Cell membrane</location>
        <topology evidence="1">Multi-pass membrane protein</topology>
    </subcellularLocation>
</comment>
<evidence type="ECO:0000256" key="3">
    <source>
        <dbReference type="ARBA" id="ARBA00022692"/>
    </source>
</evidence>
<feature type="transmembrane region" description="Helical" evidence="6">
    <location>
        <begin position="142"/>
        <end position="161"/>
    </location>
</feature>
<keyword evidence="5 6" id="KW-0472">Membrane</keyword>
<feature type="transmembrane region" description="Helical" evidence="6">
    <location>
        <begin position="112"/>
        <end position="135"/>
    </location>
</feature>
<feature type="domain" description="DUF3817" evidence="7">
    <location>
        <begin position="36"/>
        <end position="167"/>
    </location>
</feature>
<organism evidence="8 9">
    <name type="scientific">Microbacterium paludicola</name>
    <dbReference type="NCBI Taxonomy" id="300019"/>
    <lineage>
        <taxon>Bacteria</taxon>
        <taxon>Bacillati</taxon>
        <taxon>Actinomycetota</taxon>
        <taxon>Actinomycetes</taxon>
        <taxon>Micrococcales</taxon>
        <taxon>Microbacteriaceae</taxon>
        <taxon>Microbacterium</taxon>
    </lineage>
</organism>
<protein>
    <submittedName>
        <fullName evidence="8">Integral membrane protein</fullName>
    </submittedName>
</protein>
<gene>
    <name evidence="8" type="ORF">QE367_001546</name>
</gene>
<evidence type="ECO:0000256" key="5">
    <source>
        <dbReference type="ARBA" id="ARBA00023136"/>
    </source>
</evidence>
<evidence type="ECO:0000259" key="7">
    <source>
        <dbReference type="Pfam" id="PF12823"/>
    </source>
</evidence>
<evidence type="ECO:0000256" key="2">
    <source>
        <dbReference type="ARBA" id="ARBA00022475"/>
    </source>
</evidence>
<dbReference type="PANTHER" id="PTHR40077">
    <property type="entry name" value="MEMBRANE PROTEIN-RELATED"/>
    <property type="match status" value="1"/>
</dbReference>
<evidence type="ECO:0000313" key="8">
    <source>
        <dbReference type="EMBL" id="MDR6167342.1"/>
    </source>
</evidence>
<dbReference type="Proteomes" id="UP001260188">
    <property type="component" value="Unassembled WGS sequence"/>
</dbReference>
<dbReference type="InterPro" id="IPR023845">
    <property type="entry name" value="DUF3817_TM"/>
</dbReference>
<keyword evidence="9" id="KW-1185">Reference proteome</keyword>
<sequence length="192" mass="21265">MVTSPPREAPRRAATRLDAMPRAPKLATFPAIRNALRFYQICSVITGVGLLLLLAEMILKYTPIHTELFAGGSGGLLWFAPVIAGADCEWWSLFLPQTNSCEMLSTGDGFNVSLAILVVHGWFYVVYLFSCFRVWSLMRWSFPRFILLALGGVVPALSFFMEARVAREVRTYLAEREAAEAAASIPATEGTR</sequence>
<evidence type="ECO:0000256" key="6">
    <source>
        <dbReference type="SAM" id="Phobius"/>
    </source>
</evidence>
<evidence type="ECO:0000313" key="9">
    <source>
        <dbReference type="Proteomes" id="UP001260188"/>
    </source>
</evidence>
<dbReference type="NCBIfam" id="TIGR03954">
    <property type="entry name" value="integ_memb_HG"/>
    <property type="match status" value="1"/>
</dbReference>
<accession>A0ABU1I0E3</accession>